<name>A0ABP0P0D5_9DINO</name>
<evidence type="ECO:0000313" key="2">
    <source>
        <dbReference type="Proteomes" id="UP001642464"/>
    </source>
</evidence>
<dbReference type="InterPro" id="IPR043502">
    <property type="entry name" value="DNA/RNA_pol_sf"/>
</dbReference>
<dbReference type="SUPFAM" id="SSF56672">
    <property type="entry name" value="DNA/RNA polymerases"/>
    <property type="match status" value="1"/>
</dbReference>
<dbReference type="Gene3D" id="3.30.70.370">
    <property type="match status" value="2"/>
</dbReference>
<gene>
    <name evidence="1" type="ORF">SCF082_LOCUS34401</name>
</gene>
<dbReference type="Gene3D" id="1.10.150.20">
    <property type="entry name" value="5' to 3' exonuclease, C-terminal subdomain"/>
    <property type="match status" value="2"/>
</dbReference>
<proteinExistence type="predicted"/>
<protein>
    <submittedName>
        <fullName evidence="1">POLAc domain-containing protein</fullName>
    </submittedName>
</protein>
<accession>A0ABP0P0D5</accession>
<keyword evidence="2" id="KW-1185">Reference proteome</keyword>
<dbReference type="EMBL" id="CAXAMM010031513">
    <property type="protein sequence ID" value="CAK9068244.1"/>
    <property type="molecule type" value="Genomic_DNA"/>
</dbReference>
<dbReference type="Proteomes" id="UP001642464">
    <property type="component" value="Unassembled WGS sequence"/>
</dbReference>
<evidence type="ECO:0000313" key="1">
    <source>
        <dbReference type="EMBL" id="CAK9068244.1"/>
    </source>
</evidence>
<comment type="caution">
    <text evidence="1">The sequence shown here is derived from an EMBL/GenBank/DDBJ whole genome shotgun (WGS) entry which is preliminary data.</text>
</comment>
<sequence length="819" mass="92699">MPVLFQHAVDDGPITLYDVWKEPVWKTLELIEWYLTHQMVFFNASFDFFHIVKCYTIWRLLPKDWIPEQHINEIAMMEGKGQDGPALKPVSTLDLMLHSRKGPYQTLMGRKDIRIRRVPTALAYALADELEQRVEIDGIYFARTHDKDAPRWQVFDIKKRDGNIDKHFKDVVLKFAPAGGLKFLAEHALGVKPKYHFKDVELDRSFWPKELGWAPTALKVSNPDREWKVFKKERDRHGNRKLAGFAWPGVIQHHIDHWAYNLPAREYATDDIVYTRGLWEHFDRPEGDDDDSVLACMVPVVRWHGFQIDRKGMKKLLRRAKAVVDASPININKPREVRAYLSEYMDENEQLIIEASTKKANITAVSKWEVEAPEDCFKCNGEGCTRCEGTGVMQPRGPVTEERGNHPAAIRAKQLLDIKVAVKEVELYKKLIKAGKFHPAFTVIGTLSSRMSGTGSGGLNAQGIKGTKEVRRMFPLAWEDRILCGGDFDSFEVTLADAVYNDPDLRKALTTKVDCHKCNATGKAKGGACEECSGSGKTTKKIHALFAMCLFPGHTYEQIAASSGSDNDMYTKGKQGVFAMVYGGDHNTLVRNLGVDVDVAQKAFDTWNKWFPQAAKARERTFKAFCSMSQPDGTHVVWRDPAPYVESFLGFRRDFSLENRITRVLYDLARKVPSAWRNCPVKVVRRDRVQTAGGAVASALYGAAFQIQAANQRAAANHEIQSPGGTITKYVQRRIWDLQPAGVHELFVSVMNIHDELMSVTHPDYVEPVAEVVEESVKHYRSQVPLLGMTWNKEMANWAEKKGGAVTLKIQPPELRMAA</sequence>
<reference evidence="1 2" key="1">
    <citation type="submission" date="2024-02" db="EMBL/GenBank/DDBJ databases">
        <authorList>
            <person name="Chen Y."/>
            <person name="Shah S."/>
            <person name="Dougan E. K."/>
            <person name="Thang M."/>
            <person name="Chan C."/>
        </authorList>
    </citation>
    <scope>NUCLEOTIDE SEQUENCE [LARGE SCALE GENOMIC DNA]</scope>
</reference>
<organism evidence="1 2">
    <name type="scientific">Durusdinium trenchii</name>
    <dbReference type="NCBI Taxonomy" id="1381693"/>
    <lineage>
        <taxon>Eukaryota</taxon>
        <taxon>Sar</taxon>
        <taxon>Alveolata</taxon>
        <taxon>Dinophyceae</taxon>
        <taxon>Suessiales</taxon>
        <taxon>Symbiodiniaceae</taxon>
        <taxon>Durusdinium</taxon>
    </lineage>
</organism>